<dbReference type="EMBL" id="PDCK01000043">
    <property type="protein sequence ID" value="PRQ34528.1"/>
    <property type="molecule type" value="Genomic_DNA"/>
</dbReference>
<dbReference type="PANTHER" id="PTHR35499">
    <property type="entry name" value="OS05G0128300 PROTEIN"/>
    <property type="match status" value="1"/>
</dbReference>
<dbReference type="PANTHER" id="PTHR35499:SF1">
    <property type="entry name" value="DUF3741 DOMAIN-CONTAINING PROTEIN"/>
    <property type="match status" value="1"/>
</dbReference>
<feature type="region of interest" description="Disordered" evidence="1">
    <location>
        <begin position="1"/>
        <end position="23"/>
    </location>
</feature>
<reference evidence="3 4" key="1">
    <citation type="journal article" date="2018" name="Nat. Genet.">
        <title>The Rosa genome provides new insights in the design of modern roses.</title>
        <authorList>
            <person name="Bendahmane M."/>
        </authorList>
    </citation>
    <scope>NUCLEOTIDE SEQUENCE [LARGE SCALE GENOMIC DNA]</scope>
    <source>
        <strain evidence="4">cv. Old Blush</strain>
    </source>
</reference>
<sequence length="399" mass="44696">MKLLSSSESSPFSSFSSCSSSTTTFDLTNSKGATNGCIAGILRRILCYGSLPTYPSDHISEETNSVDQSQNDRAFKSKNKTKETEASATPSLVARLMGLESIPDANLVSTPNSISRSRSMNSVDRLSGDHDPIEAHERRRVKSFREMPTFIENEEFLVLSFENGRESKERRSKGRKCETGHGELRKKKAGKSRNKGNRKQRGFEKEKKQVQEEKSRRVLKDLNGREMLRSKTSHKPKKETIFDMLKNVESDCTSEDLSPVSVLDCGQFLVDNEVPTSEEDPVLVSSFPRRKDDCLTCDARKTKKIEGICLGTKKEYHTAEYFEILGEICTLTEAELVGSNWSVHKGIWNNHEGSAGIAADFESQILGQLIEELVDQLADFSTEYSKPVRFTTIVNLVLP</sequence>
<accession>A0A2P6QK21</accession>
<evidence type="ECO:0000313" key="3">
    <source>
        <dbReference type="EMBL" id="PRQ34528.1"/>
    </source>
</evidence>
<comment type="caution">
    <text evidence="3">The sequence shown here is derived from an EMBL/GenBank/DDBJ whole genome shotgun (WGS) entry which is preliminary data.</text>
</comment>
<dbReference type="Gramene" id="PRQ34528">
    <property type="protein sequence ID" value="PRQ34528"/>
    <property type="gene ID" value="RchiOBHm_Chr5g0069911"/>
</dbReference>
<dbReference type="OMA" id="REMPTFL"/>
<evidence type="ECO:0000259" key="2">
    <source>
        <dbReference type="Pfam" id="PF14383"/>
    </source>
</evidence>
<feature type="compositionally biased region" description="Polar residues" evidence="1">
    <location>
        <begin position="62"/>
        <end position="72"/>
    </location>
</feature>
<dbReference type="InterPro" id="IPR032795">
    <property type="entry name" value="DUF3741-assoc"/>
</dbReference>
<feature type="compositionally biased region" description="Basic and acidic residues" evidence="1">
    <location>
        <begin position="201"/>
        <end position="229"/>
    </location>
</feature>
<gene>
    <name evidence="3" type="ORF">RchiOBHm_Chr5g0069911</name>
</gene>
<name>A0A2P6QK21_ROSCH</name>
<feature type="domain" description="DUF3741" evidence="2">
    <location>
        <begin position="89"/>
        <end position="106"/>
    </location>
</feature>
<organism evidence="3 4">
    <name type="scientific">Rosa chinensis</name>
    <name type="common">China rose</name>
    <dbReference type="NCBI Taxonomy" id="74649"/>
    <lineage>
        <taxon>Eukaryota</taxon>
        <taxon>Viridiplantae</taxon>
        <taxon>Streptophyta</taxon>
        <taxon>Embryophyta</taxon>
        <taxon>Tracheophyta</taxon>
        <taxon>Spermatophyta</taxon>
        <taxon>Magnoliopsida</taxon>
        <taxon>eudicotyledons</taxon>
        <taxon>Gunneridae</taxon>
        <taxon>Pentapetalae</taxon>
        <taxon>rosids</taxon>
        <taxon>fabids</taxon>
        <taxon>Rosales</taxon>
        <taxon>Rosaceae</taxon>
        <taxon>Rosoideae</taxon>
        <taxon>Rosoideae incertae sedis</taxon>
        <taxon>Rosa</taxon>
    </lineage>
</organism>
<feature type="compositionally biased region" description="Polar residues" evidence="1">
    <location>
        <begin position="110"/>
        <end position="124"/>
    </location>
</feature>
<dbReference type="AlphaFoldDB" id="A0A2P6QK21"/>
<evidence type="ECO:0000256" key="1">
    <source>
        <dbReference type="SAM" id="MobiDB-lite"/>
    </source>
</evidence>
<feature type="compositionally biased region" description="Basic residues" evidence="1">
    <location>
        <begin position="184"/>
        <end position="200"/>
    </location>
</feature>
<proteinExistence type="predicted"/>
<evidence type="ECO:0000313" key="4">
    <source>
        <dbReference type="Proteomes" id="UP000238479"/>
    </source>
</evidence>
<dbReference type="Proteomes" id="UP000238479">
    <property type="component" value="Chromosome 5"/>
</dbReference>
<keyword evidence="4" id="KW-1185">Reference proteome</keyword>
<feature type="region of interest" description="Disordered" evidence="1">
    <location>
        <begin position="163"/>
        <end position="235"/>
    </location>
</feature>
<dbReference type="STRING" id="74649.A0A2P6QK21"/>
<dbReference type="OrthoDB" id="1924799at2759"/>
<dbReference type="Pfam" id="PF14383">
    <property type="entry name" value="VARLMGL"/>
    <property type="match status" value="1"/>
</dbReference>
<feature type="region of interest" description="Disordered" evidence="1">
    <location>
        <begin position="110"/>
        <end position="130"/>
    </location>
</feature>
<feature type="region of interest" description="Disordered" evidence="1">
    <location>
        <begin position="59"/>
        <end position="88"/>
    </location>
</feature>
<feature type="compositionally biased region" description="Basic and acidic residues" evidence="1">
    <location>
        <begin position="163"/>
        <end position="183"/>
    </location>
</feature>
<protein>
    <recommendedName>
        <fullName evidence="2">DUF3741 domain-containing protein</fullName>
    </recommendedName>
</protein>